<dbReference type="InterPro" id="IPR029063">
    <property type="entry name" value="SAM-dependent_MTases_sf"/>
</dbReference>
<organism evidence="6 7">
    <name type="scientific">Nocardioides zeae</name>
    <dbReference type="NCBI Taxonomy" id="1457234"/>
    <lineage>
        <taxon>Bacteria</taxon>
        <taxon>Bacillati</taxon>
        <taxon>Actinomycetota</taxon>
        <taxon>Actinomycetes</taxon>
        <taxon>Propionibacteriales</taxon>
        <taxon>Nocardioidaceae</taxon>
        <taxon>Nocardioides</taxon>
    </lineage>
</organism>
<dbReference type="InterPro" id="IPR010280">
    <property type="entry name" value="U5_MeTrfase_fam"/>
</dbReference>
<dbReference type="RefSeq" id="WP_307204409.1">
    <property type="nucleotide sequence ID" value="NZ_JAUTAN010000001.1"/>
</dbReference>
<dbReference type="PROSITE" id="PS01230">
    <property type="entry name" value="TRMA_1"/>
    <property type="match status" value="1"/>
</dbReference>
<comment type="caution">
    <text evidence="6">The sequence shown here is derived from an EMBL/GenBank/DDBJ whole genome shotgun (WGS) entry which is preliminary data.</text>
</comment>
<dbReference type="CDD" id="cd02440">
    <property type="entry name" value="AdoMet_MTases"/>
    <property type="match status" value="1"/>
</dbReference>
<proteinExistence type="inferred from homology"/>
<protein>
    <submittedName>
        <fullName evidence="6">23S rRNA (Uracil747-C5)-methyltransferase</fullName>
        <ecNumber evidence="6">2.1.1.189</ecNumber>
    </submittedName>
</protein>
<evidence type="ECO:0000256" key="2">
    <source>
        <dbReference type="ARBA" id="ARBA00022679"/>
    </source>
</evidence>
<dbReference type="PROSITE" id="PS01231">
    <property type="entry name" value="TRMA_2"/>
    <property type="match status" value="1"/>
</dbReference>
<accession>A0AAJ1X496</accession>
<evidence type="ECO:0000313" key="7">
    <source>
        <dbReference type="Proteomes" id="UP001239215"/>
    </source>
</evidence>
<dbReference type="InterPro" id="IPR030391">
    <property type="entry name" value="MeTrfase_TrmA_CS"/>
</dbReference>
<name>A0AAJ1X496_9ACTN</name>
<feature type="active site" evidence="5">
    <location>
        <position position="350"/>
    </location>
</feature>
<dbReference type="PANTHER" id="PTHR11061">
    <property type="entry name" value="RNA M5U METHYLTRANSFERASE"/>
    <property type="match status" value="1"/>
</dbReference>
<dbReference type="NCBIfam" id="NF002909">
    <property type="entry name" value="PRK03522.2-1"/>
    <property type="match status" value="1"/>
</dbReference>
<dbReference type="PROSITE" id="PS51687">
    <property type="entry name" value="SAM_MT_RNA_M5U"/>
    <property type="match status" value="1"/>
</dbReference>
<sequence length="395" mass="42681">MVGTGVGAVTAGRTLACYHHARGECRSCTWLPRPYEQQLSEKERACRALLAPWPGIRWEPAVEGGLGGFRNKAKLAVGGAPDAPTLGILDPAGQGVDLRDCALHDPRLVAAADPLAELVVRAQVTPYDVVQRRGELKHLLVTVAPDGGLLVRFVLRSEEAVTRIRKHLPWLLARLPEARVVSVNLQPDPKAVLEGPREIVLTDEASLRVQVNDLDLHLLPQSFFQTNTAVAAALYRQVADWVDEVAPGSVWDLYCGVGGFALHVAAPGRRVVGVEVSEAAVESARRSAADHRLSADFVAADAVSWVAETVASAGPVADLVVVNPPRRGIGPRLARLLEKSRAEHVVYSSCNAVTLARDLEAMPSLRPARARLLDMFPHTAHYEAVVLLERASRPR</sequence>
<evidence type="ECO:0000256" key="4">
    <source>
        <dbReference type="PROSITE-ProRule" id="PRU01024"/>
    </source>
</evidence>
<dbReference type="EC" id="2.1.1.189" evidence="6"/>
<dbReference type="SUPFAM" id="SSF53335">
    <property type="entry name" value="S-adenosyl-L-methionine-dependent methyltransferases"/>
    <property type="match status" value="1"/>
</dbReference>
<dbReference type="Pfam" id="PF05958">
    <property type="entry name" value="tRNA_U5-meth_tr"/>
    <property type="match status" value="1"/>
</dbReference>
<comment type="similarity">
    <text evidence="4">Belongs to the class I-like SAM-binding methyltransferase superfamily. RNA M5U methyltransferase family.</text>
</comment>
<evidence type="ECO:0000313" key="6">
    <source>
        <dbReference type="EMBL" id="MDQ1106599.1"/>
    </source>
</evidence>
<gene>
    <name evidence="6" type="ORF">QE405_003883</name>
</gene>
<dbReference type="PANTHER" id="PTHR11061:SF30">
    <property type="entry name" value="TRNA (URACIL(54)-C(5))-METHYLTRANSFERASE"/>
    <property type="match status" value="1"/>
</dbReference>
<feature type="binding site" evidence="4">
    <location>
        <position position="225"/>
    </location>
    <ligand>
        <name>S-adenosyl-L-methionine</name>
        <dbReference type="ChEBI" id="CHEBI:59789"/>
    </ligand>
</feature>
<feature type="active site" description="Nucleophile" evidence="4">
    <location>
        <position position="350"/>
    </location>
</feature>
<evidence type="ECO:0000256" key="5">
    <source>
        <dbReference type="PROSITE-ProRule" id="PRU10015"/>
    </source>
</evidence>
<evidence type="ECO:0000256" key="3">
    <source>
        <dbReference type="ARBA" id="ARBA00022691"/>
    </source>
</evidence>
<keyword evidence="2 4" id="KW-0808">Transferase</keyword>
<feature type="binding site" evidence="4">
    <location>
        <position position="323"/>
    </location>
    <ligand>
        <name>S-adenosyl-L-methionine</name>
        <dbReference type="ChEBI" id="CHEBI:59789"/>
    </ligand>
</feature>
<keyword evidence="1 4" id="KW-0489">Methyltransferase</keyword>
<dbReference type="EMBL" id="JAUTAN010000001">
    <property type="protein sequence ID" value="MDQ1106599.1"/>
    <property type="molecule type" value="Genomic_DNA"/>
</dbReference>
<feature type="binding site" evidence="4">
    <location>
        <position position="254"/>
    </location>
    <ligand>
        <name>S-adenosyl-L-methionine</name>
        <dbReference type="ChEBI" id="CHEBI:59789"/>
    </ligand>
</feature>
<dbReference type="AlphaFoldDB" id="A0AAJ1X496"/>
<keyword evidence="3 4" id="KW-0949">S-adenosyl-L-methionine</keyword>
<dbReference type="Gene3D" id="3.40.50.150">
    <property type="entry name" value="Vaccinia Virus protein VP39"/>
    <property type="match status" value="1"/>
</dbReference>
<feature type="binding site" evidence="4">
    <location>
        <position position="275"/>
    </location>
    <ligand>
        <name>S-adenosyl-L-methionine</name>
        <dbReference type="ChEBI" id="CHEBI:59789"/>
    </ligand>
</feature>
<reference evidence="6" key="1">
    <citation type="submission" date="2023-07" db="EMBL/GenBank/DDBJ databases">
        <title>Functional and genomic diversity of the sorghum phyllosphere microbiome.</title>
        <authorList>
            <person name="Shade A."/>
        </authorList>
    </citation>
    <scope>NUCLEOTIDE SEQUENCE</scope>
    <source>
        <strain evidence="6">SORGH_AS_1067</strain>
    </source>
</reference>
<evidence type="ECO:0000256" key="1">
    <source>
        <dbReference type="ARBA" id="ARBA00022603"/>
    </source>
</evidence>
<dbReference type="GO" id="GO:0070475">
    <property type="term" value="P:rRNA base methylation"/>
    <property type="evidence" value="ECO:0007669"/>
    <property type="project" value="TreeGrafter"/>
</dbReference>
<dbReference type="GO" id="GO:0070041">
    <property type="term" value="F:rRNA (uridine-C5-)-methyltransferase activity"/>
    <property type="evidence" value="ECO:0007669"/>
    <property type="project" value="TreeGrafter"/>
</dbReference>
<dbReference type="Proteomes" id="UP001239215">
    <property type="component" value="Unassembled WGS sequence"/>
</dbReference>
<dbReference type="Gene3D" id="2.40.50.1070">
    <property type="match status" value="1"/>
</dbReference>
<dbReference type="InterPro" id="IPR030390">
    <property type="entry name" value="MeTrfase_TrmA_AS"/>
</dbReference>